<dbReference type="VEuPathDB" id="FungiDB:SPRG_20515"/>
<reference evidence="2 3" key="1">
    <citation type="journal article" date="2013" name="PLoS Genet.">
        <title>Distinctive expansion of potential virulence genes in the genome of the oomycete fish pathogen Saprolegnia parasitica.</title>
        <authorList>
            <person name="Jiang R.H."/>
            <person name="de Bruijn I."/>
            <person name="Haas B.J."/>
            <person name="Belmonte R."/>
            <person name="Lobach L."/>
            <person name="Christie J."/>
            <person name="van den Ackerveken G."/>
            <person name="Bottin A."/>
            <person name="Bulone V."/>
            <person name="Diaz-Moreno S.M."/>
            <person name="Dumas B."/>
            <person name="Fan L."/>
            <person name="Gaulin E."/>
            <person name="Govers F."/>
            <person name="Grenville-Briggs L.J."/>
            <person name="Horner N.R."/>
            <person name="Levin J.Z."/>
            <person name="Mammella M."/>
            <person name="Meijer H.J."/>
            <person name="Morris P."/>
            <person name="Nusbaum C."/>
            <person name="Oome S."/>
            <person name="Phillips A.J."/>
            <person name="van Rooyen D."/>
            <person name="Rzeszutek E."/>
            <person name="Saraiva M."/>
            <person name="Secombes C.J."/>
            <person name="Seidl M.F."/>
            <person name="Snel B."/>
            <person name="Stassen J.H."/>
            <person name="Sykes S."/>
            <person name="Tripathy S."/>
            <person name="van den Berg H."/>
            <person name="Vega-Arreguin J.C."/>
            <person name="Wawra S."/>
            <person name="Young S.K."/>
            <person name="Zeng Q."/>
            <person name="Dieguez-Uribeondo J."/>
            <person name="Russ C."/>
            <person name="Tyler B.M."/>
            <person name="van West P."/>
        </authorList>
    </citation>
    <scope>NUCLEOTIDE SEQUENCE [LARGE SCALE GENOMIC DNA]</scope>
    <source>
        <strain evidence="2 3">CBS 223.65</strain>
    </source>
</reference>
<dbReference type="RefSeq" id="XP_012202601.1">
    <property type="nucleotide sequence ID" value="XM_012347211.1"/>
</dbReference>
<name>A0A067CIW6_SAPPC</name>
<feature type="transmembrane region" description="Helical" evidence="1">
    <location>
        <begin position="351"/>
        <end position="373"/>
    </location>
</feature>
<dbReference type="Proteomes" id="UP000030745">
    <property type="component" value="Unassembled WGS sequence"/>
</dbReference>
<accession>A0A067CIW6</accession>
<feature type="transmembrane region" description="Helical" evidence="1">
    <location>
        <begin position="165"/>
        <end position="183"/>
    </location>
</feature>
<evidence type="ECO:0000313" key="2">
    <source>
        <dbReference type="EMBL" id="KDO26717.1"/>
    </source>
</evidence>
<feature type="transmembrane region" description="Helical" evidence="1">
    <location>
        <begin position="302"/>
        <end position="321"/>
    </location>
</feature>
<evidence type="ECO:0000313" key="3">
    <source>
        <dbReference type="Proteomes" id="UP000030745"/>
    </source>
</evidence>
<dbReference type="OMA" id="GHASIRC"/>
<keyword evidence="1" id="KW-0472">Membrane</keyword>
<organism evidence="2 3">
    <name type="scientific">Saprolegnia parasitica (strain CBS 223.65)</name>
    <dbReference type="NCBI Taxonomy" id="695850"/>
    <lineage>
        <taxon>Eukaryota</taxon>
        <taxon>Sar</taxon>
        <taxon>Stramenopiles</taxon>
        <taxon>Oomycota</taxon>
        <taxon>Saprolegniomycetes</taxon>
        <taxon>Saprolegniales</taxon>
        <taxon>Saprolegniaceae</taxon>
        <taxon>Saprolegnia</taxon>
    </lineage>
</organism>
<keyword evidence="3" id="KW-1185">Reference proteome</keyword>
<dbReference type="GeneID" id="24141626"/>
<dbReference type="EMBL" id="KK583222">
    <property type="protein sequence ID" value="KDO26717.1"/>
    <property type="molecule type" value="Genomic_DNA"/>
</dbReference>
<gene>
    <name evidence="2" type="ORF">SPRG_20515</name>
</gene>
<dbReference type="OrthoDB" id="10299219at2759"/>
<protein>
    <submittedName>
        <fullName evidence="2">Uncharacterized protein</fullName>
    </submittedName>
</protein>
<sequence length="530" mass="59572">MKAYISEYLPWRAPPLLNSSFANYSDFNTQSLAHNRRVYTATTLPMHAAYHYDRTNDVQVLRTTIPFPYPRQLHRSQCLPKMLLGMPGLLYYTEPEMDIVCALASPGNASLADVTANGSCFYDKVATITFGTSCLWLTPSDALHGSNASNIVTLTYTYAATRFQSFLWLKLCYRILLTLFVLWRMWRCYYRHCVALEAGVRAHGHASIRCDAAAWRYEVVLGDPTALILVDLKVALAFLVDIWLSTSNVGVSILRASQNGDLDVLWINVLYLSRTVWFAYCALCATAYGLKRWHKEHLFVEVDPTLVAVAVTIYGPIFSWVSGNVAFMTRMYHWLFLVAVPEAVRGQENEMAIGCALYTLVIACLPLMYGFGAPRYRQWLHRRASVLPRDFASHHFNNLKNRLMLSCFCQHQVDAASETRGGSVYKLFEVNPAYQASPTISLRGSDVFLLCYRDDVLEVKIRLSLLAVLDGNAGPSALTVVEGPTPSRYIVNELVLPAKVTFPTPQGSVTAAISRHCEIRRPVVPSVWCM</sequence>
<keyword evidence="1" id="KW-0812">Transmembrane</keyword>
<proteinExistence type="predicted"/>
<keyword evidence="1" id="KW-1133">Transmembrane helix</keyword>
<evidence type="ECO:0000256" key="1">
    <source>
        <dbReference type="SAM" id="Phobius"/>
    </source>
</evidence>
<feature type="transmembrane region" description="Helical" evidence="1">
    <location>
        <begin position="264"/>
        <end position="290"/>
    </location>
</feature>
<dbReference type="KEGG" id="spar:SPRG_20515"/>
<dbReference type="AlphaFoldDB" id="A0A067CIW6"/>